<keyword evidence="1" id="KW-0132">Cell division</keyword>
<name>A0A972FQI6_9FLAO</name>
<dbReference type="Proteomes" id="UP000712080">
    <property type="component" value="Unassembled WGS sequence"/>
</dbReference>
<reference evidence="1" key="1">
    <citation type="submission" date="2020-02" db="EMBL/GenBank/DDBJ databases">
        <title>Flavobacterium sp. genome.</title>
        <authorList>
            <person name="Jung H.S."/>
            <person name="Baek J.H."/>
            <person name="Jeon C.O."/>
        </authorList>
    </citation>
    <scope>NUCLEOTIDE SEQUENCE</scope>
    <source>
        <strain evidence="1">SE-s28</strain>
    </source>
</reference>
<organism evidence="1 2">
    <name type="scientific">Flavobacterium silvaticum</name>
    <dbReference type="NCBI Taxonomy" id="1852020"/>
    <lineage>
        <taxon>Bacteria</taxon>
        <taxon>Pseudomonadati</taxon>
        <taxon>Bacteroidota</taxon>
        <taxon>Flavobacteriia</taxon>
        <taxon>Flavobacteriales</taxon>
        <taxon>Flavobacteriaceae</taxon>
        <taxon>Flavobacterium</taxon>
    </lineage>
</organism>
<proteinExistence type="predicted"/>
<evidence type="ECO:0000313" key="1">
    <source>
        <dbReference type="EMBL" id="NMH27529.1"/>
    </source>
</evidence>
<gene>
    <name evidence="1" type="ORF">G6047_05755</name>
</gene>
<dbReference type="GO" id="GO:0051301">
    <property type="term" value="P:cell division"/>
    <property type="evidence" value="ECO:0007669"/>
    <property type="project" value="UniProtKB-KW"/>
</dbReference>
<dbReference type="RefSeq" id="WP_169526531.1">
    <property type="nucleotide sequence ID" value="NZ_JAAMPU010000101.1"/>
</dbReference>
<dbReference type="EMBL" id="JAAMPU010000101">
    <property type="protein sequence ID" value="NMH27529.1"/>
    <property type="molecule type" value="Genomic_DNA"/>
</dbReference>
<protein>
    <submittedName>
        <fullName evidence="1">Cell division protein FtsQ</fullName>
    </submittedName>
</protein>
<keyword evidence="1" id="KW-0131">Cell cycle</keyword>
<dbReference type="AlphaFoldDB" id="A0A972FQI6"/>
<accession>A0A972FQI6</accession>
<sequence length="240" mass="27425">MKIFNWINIRLLLVFGLAIFLYAFSSERNAHRKIKKAEVVFDNPSELFISPESVNKLLIEKNSPSGTVAKENLDLNKLEKAVNAHEMVEKSQIFVSVDGVLRAMVKQKTPVVRVFDETGSFYVDYEGKKMPLSTLHTARVPLVTGDLMAKDSAALHEVFRSVHDDDFLKKNIVGIKVNPSGSLEMSNRNFDYVIDFGKPINIERKFRNYKAFFQKAAQDSTIKKYKKINLRFTQQVVCTK</sequence>
<evidence type="ECO:0000313" key="2">
    <source>
        <dbReference type="Proteomes" id="UP000712080"/>
    </source>
</evidence>
<keyword evidence="2" id="KW-1185">Reference proteome</keyword>
<comment type="caution">
    <text evidence="1">The sequence shown here is derived from an EMBL/GenBank/DDBJ whole genome shotgun (WGS) entry which is preliminary data.</text>
</comment>